<dbReference type="InterPro" id="IPR011990">
    <property type="entry name" value="TPR-like_helical_dom_sf"/>
</dbReference>
<dbReference type="InterPro" id="IPR036249">
    <property type="entry name" value="Thioredoxin-like_sf"/>
</dbReference>
<dbReference type="InterPro" id="IPR013766">
    <property type="entry name" value="Thioredoxin_domain"/>
</dbReference>
<feature type="region of interest" description="Disordered" evidence="1">
    <location>
        <begin position="340"/>
        <end position="363"/>
    </location>
</feature>
<dbReference type="AlphaFoldDB" id="A0A8J7TN14"/>
<keyword evidence="4" id="KW-0378">Hydrolase</keyword>
<dbReference type="PRINTS" id="PR00111">
    <property type="entry name" value="ABHYDROLASE"/>
</dbReference>
<organism evidence="4 5">
    <name type="scientific">Candidatus Obscuribacter phosphatis</name>
    <dbReference type="NCBI Taxonomy" id="1906157"/>
    <lineage>
        <taxon>Bacteria</taxon>
        <taxon>Bacillati</taxon>
        <taxon>Candidatus Melainabacteria</taxon>
        <taxon>Candidatus Obscuribacterales</taxon>
        <taxon>Candidatus Obscuribacteraceae</taxon>
        <taxon>Candidatus Obscuribacter</taxon>
    </lineage>
</organism>
<dbReference type="Gene3D" id="1.25.40.10">
    <property type="entry name" value="Tetratricopeptide repeat domain"/>
    <property type="match status" value="1"/>
</dbReference>
<comment type="caution">
    <text evidence="4">The sequence shown here is derived from an EMBL/GenBank/DDBJ whole genome shotgun (WGS) entry which is preliminary data.</text>
</comment>
<dbReference type="SUPFAM" id="SSF48452">
    <property type="entry name" value="TPR-like"/>
    <property type="match status" value="1"/>
</dbReference>
<feature type="domain" description="Thioredoxin" evidence="3">
    <location>
        <begin position="446"/>
        <end position="576"/>
    </location>
</feature>
<evidence type="ECO:0000256" key="1">
    <source>
        <dbReference type="SAM" id="MobiDB-lite"/>
    </source>
</evidence>
<dbReference type="InterPro" id="IPR029058">
    <property type="entry name" value="AB_hydrolase_fold"/>
</dbReference>
<feature type="signal peptide" evidence="2">
    <location>
        <begin position="1"/>
        <end position="42"/>
    </location>
</feature>
<feature type="compositionally biased region" description="Polar residues" evidence="1">
    <location>
        <begin position="450"/>
        <end position="480"/>
    </location>
</feature>
<dbReference type="InterPro" id="IPR051044">
    <property type="entry name" value="MAG_DAG_Lipase"/>
</dbReference>
<feature type="region of interest" description="Disordered" evidence="1">
    <location>
        <begin position="447"/>
        <end position="480"/>
    </location>
</feature>
<gene>
    <name evidence="4" type="ORF">J0M35_09415</name>
</gene>
<sequence length="578" mass="63588">MQRNNLDYLKQVKRKRSASFLTAILALVFFSGSLSSSQPARAAKSKIKEETNYAPCLSWPAQGKPKAVFLLIHGLGLDATSYGAFAREMAGQGINCYAIDVRGFGSWARAAGHEQVDFDACLKDIEITLRSIRESSNNKDLPLIVVGESMGGAIALRAASLYPELMTAVISSVPAAERFQEKRTDLKAALDFLKGPNRPSSVSASIIDQASTDENLKTMWKCDPLSRFDLSPHELLQFQRFMNENHEAAKSISVPVLMLQGSKDKLVKPQGSYDLFNRIKCERKIFISLPSEHLILEEQQTKSDTFTEGVNYLVTGWINALTQAAKPQTKEPEAALAELEKKEAVPEPPQITSQPTETQKEPENPIKIEEVLKESSVDPLDKEMALAIAELRKQNFSQAKELLKGITATEPLNSDAHYWLSAALAALGENKKAIEERNLAMSLRKLNPGNKETSARGNYLTGNTETGQFSPANGEMTTDPQTLAAGKPTVLIFQAPWCAECTGIEAVSEGIKKAYPDLNIFSINVDEPQNRNLVRFYKLGPIPSFVFLNRDGSLSSTVIGRSTYAGLSGELKKIFNPR</sequence>
<proteinExistence type="predicted"/>
<keyword evidence="2" id="KW-0732">Signal</keyword>
<name>A0A8J7TN14_9BACT</name>
<evidence type="ECO:0000256" key="2">
    <source>
        <dbReference type="SAM" id="SignalP"/>
    </source>
</evidence>
<dbReference type="EMBL" id="JAFLCK010000011">
    <property type="protein sequence ID" value="MBN8660568.1"/>
    <property type="molecule type" value="Genomic_DNA"/>
</dbReference>
<evidence type="ECO:0000313" key="4">
    <source>
        <dbReference type="EMBL" id="MBN8660568.1"/>
    </source>
</evidence>
<feature type="chain" id="PRO_5035232808" evidence="2">
    <location>
        <begin position="43"/>
        <end position="578"/>
    </location>
</feature>
<dbReference type="PROSITE" id="PS51352">
    <property type="entry name" value="THIOREDOXIN_2"/>
    <property type="match status" value="1"/>
</dbReference>
<dbReference type="Pfam" id="PF00085">
    <property type="entry name" value="Thioredoxin"/>
    <property type="match status" value="1"/>
</dbReference>
<dbReference type="Pfam" id="PF12146">
    <property type="entry name" value="Hydrolase_4"/>
    <property type="match status" value="1"/>
</dbReference>
<accession>A0A8J7TN14</accession>
<evidence type="ECO:0000259" key="3">
    <source>
        <dbReference type="PROSITE" id="PS51352"/>
    </source>
</evidence>
<dbReference type="Gene3D" id="3.40.30.10">
    <property type="entry name" value="Glutaredoxin"/>
    <property type="match status" value="1"/>
</dbReference>
<dbReference type="Proteomes" id="UP000664277">
    <property type="component" value="Unassembled WGS sequence"/>
</dbReference>
<dbReference type="GO" id="GO:0016787">
    <property type="term" value="F:hydrolase activity"/>
    <property type="evidence" value="ECO:0007669"/>
    <property type="project" value="UniProtKB-KW"/>
</dbReference>
<dbReference type="InterPro" id="IPR000073">
    <property type="entry name" value="AB_hydrolase_1"/>
</dbReference>
<dbReference type="SUPFAM" id="SSF52833">
    <property type="entry name" value="Thioredoxin-like"/>
    <property type="match status" value="1"/>
</dbReference>
<protein>
    <submittedName>
        <fullName evidence="4">Alpha/beta fold hydrolase</fullName>
    </submittedName>
</protein>
<dbReference type="InterPro" id="IPR022742">
    <property type="entry name" value="Hydrolase_4"/>
</dbReference>
<dbReference type="PANTHER" id="PTHR11614">
    <property type="entry name" value="PHOSPHOLIPASE-RELATED"/>
    <property type="match status" value="1"/>
</dbReference>
<dbReference type="SUPFAM" id="SSF53474">
    <property type="entry name" value="alpha/beta-Hydrolases"/>
    <property type="match status" value="1"/>
</dbReference>
<reference evidence="4" key="1">
    <citation type="submission" date="2021-02" db="EMBL/GenBank/DDBJ databases">
        <title>Genome-Resolved Metagenomics of a Microbial Community Performing Photosynthetic Biological Nutrient Removal.</title>
        <authorList>
            <person name="Mcdaniel E.A."/>
        </authorList>
    </citation>
    <scope>NUCLEOTIDE SEQUENCE</scope>
    <source>
        <strain evidence="4">UWPOB_OBS1</strain>
    </source>
</reference>
<dbReference type="Gene3D" id="3.40.50.1820">
    <property type="entry name" value="alpha/beta hydrolase"/>
    <property type="match status" value="1"/>
</dbReference>
<evidence type="ECO:0000313" key="5">
    <source>
        <dbReference type="Proteomes" id="UP000664277"/>
    </source>
</evidence>
<dbReference type="GO" id="GO:0006950">
    <property type="term" value="P:response to stress"/>
    <property type="evidence" value="ECO:0007669"/>
    <property type="project" value="UniProtKB-ARBA"/>
</dbReference>